<accession>A0A0E4A4I3</accession>
<sequence length="181" mass="18933">MTTNLGTAHFTASAPRTSTTLLSDFDSLYGTVRSAPDGSVVEQDVVFFGRPDPGALLTGSVRPLGSTLERITEYHDQTGHLVAEVFVREAPTAGTGTDSVAALADFAARRYGSASLRRFRGRCTATSAGADLNCSVTVLATYEKDHESVADVALVATDPTGVVTARAWATYAIDDVATLAS</sequence>
<dbReference type="Proteomes" id="UP000502345">
    <property type="component" value="Chromosome"/>
</dbReference>
<dbReference type="KEGG" id="reb:XU06_06765"/>
<organism evidence="1 2">
    <name type="scientific">Rhodococcus erythropolis</name>
    <name type="common">Arthrobacter picolinophilus</name>
    <dbReference type="NCBI Taxonomy" id="1833"/>
    <lineage>
        <taxon>Bacteria</taxon>
        <taxon>Bacillati</taxon>
        <taxon>Actinomycetota</taxon>
        <taxon>Actinomycetes</taxon>
        <taxon>Mycobacteriales</taxon>
        <taxon>Nocardiaceae</taxon>
        <taxon>Rhodococcus</taxon>
        <taxon>Rhodococcus erythropolis group</taxon>
    </lineage>
</organism>
<name>A0A0E4A4I3_RHOER</name>
<dbReference type="RefSeq" id="WP_020968793.1">
    <property type="nucleotide sequence ID" value="NZ_AP018733.1"/>
</dbReference>
<dbReference type="GeneID" id="57488479"/>
<evidence type="ECO:0000313" key="2">
    <source>
        <dbReference type="Proteomes" id="UP000502345"/>
    </source>
</evidence>
<protein>
    <submittedName>
        <fullName evidence="1">Uncharacterized protein</fullName>
    </submittedName>
</protein>
<proteinExistence type="predicted"/>
<dbReference type="EMBL" id="CP050124">
    <property type="protein sequence ID" value="QIP38765.1"/>
    <property type="molecule type" value="Genomic_DNA"/>
</dbReference>
<reference evidence="1 2" key="1">
    <citation type="submission" date="2020-03" db="EMBL/GenBank/DDBJ databases">
        <title>Screen low temperature-resistant strains for efficient degradation of petroleum hydrocarbons under the low temperature.</title>
        <authorList>
            <person name="Wang Y."/>
            <person name="Chen J."/>
        </authorList>
    </citation>
    <scope>NUCLEOTIDE SEQUENCE [LARGE SCALE GENOMIC DNA]</scope>
    <source>
        <strain evidence="1 2">KB1</strain>
    </source>
</reference>
<dbReference type="AlphaFoldDB" id="A0A0E4A4I3"/>
<gene>
    <name evidence="1" type="ORF">G9444_1521</name>
</gene>
<evidence type="ECO:0000313" key="1">
    <source>
        <dbReference type="EMBL" id="QIP38765.1"/>
    </source>
</evidence>